<accession>S8C9V3</accession>
<dbReference type="Gene3D" id="3.30.70.100">
    <property type="match status" value="1"/>
</dbReference>
<dbReference type="GO" id="GO:0016491">
    <property type="term" value="F:oxidoreductase activity"/>
    <property type="evidence" value="ECO:0007669"/>
    <property type="project" value="InterPro"/>
</dbReference>
<comment type="similarity">
    <text evidence="1">Belongs to the tpcK family.</text>
</comment>
<keyword evidence="4" id="KW-1185">Reference proteome</keyword>
<dbReference type="HOGENOM" id="CLU_115019_0_1_1"/>
<protein>
    <recommendedName>
        <fullName evidence="2">EthD domain-containing protein</fullName>
    </recommendedName>
</protein>
<dbReference type="AlphaFoldDB" id="S8C9V3"/>
<dbReference type="InterPro" id="IPR011008">
    <property type="entry name" value="Dimeric_a/b-barrel"/>
</dbReference>
<feature type="domain" description="EthD" evidence="2">
    <location>
        <begin position="16"/>
        <end position="109"/>
    </location>
</feature>
<dbReference type="InterPro" id="IPR009799">
    <property type="entry name" value="EthD_dom"/>
</dbReference>
<reference evidence="4" key="2">
    <citation type="submission" date="2013-04" db="EMBL/GenBank/DDBJ databases">
        <title>Genomic mechanisms accounting for the adaptation to parasitism in nematode-trapping fungi.</title>
        <authorList>
            <person name="Ahren D.G."/>
        </authorList>
    </citation>
    <scope>NUCLEOTIDE SEQUENCE [LARGE SCALE GENOMIC DNA]</scope>
    <source>
        <strain evidence="4">CBS 200.50</strain>
    </source>
</reference>
<evidence type="ECO:0000259" key="2">
    <source>
        <dbReference type="Pfam" id="PF07110"/>
    </source>
</evidence>
<evidence type="ECO:0000313" key="3">
    <source>
        <dbReference type="EMBL" id="EPS44432.1"/>
    </source>
</evidence>
<dbReference type="eggNOG" id="ENOG502STMR">
    <property type="taxonomic scope" value="Eukaryota"/>
</dbReference>
<dbReference type="OrthoDB" id="3183782at2759"/>
<dbReference type="SUPFAM" id="SSF54909">
    <property type="entry name" value="Dimeric alpha+beta barrel"/>
    <property type="match status" value="1"/>
</dbReference>
<proteinExistence type="inferred from homology"/>
<gene>
    <name evidence="3" type="ORF">H072_1579</name>
</gene>
<sequence>MSTEPYIRVSVCFKKNPDLTNDQFNDYWANNHGPLCTKWMKKYGLLRYVQMHVDRREVQNLSDTIGWRVADFDGIADFHVRKMQDFFDAFADEYYQQTLWVDEEKFVDHNTTIMTIGYDYTVIENDEVVKEHVRDFKLPQHMDLKEGTI</sequence>
<dbReference type="OMA" id="YEEVWVS"/>
<comment type="caution">
    <text evidence="3">The sequence shown here is derived from an EMBL/GenBank/DDBJ whole genome shotgun (WGS) entry which is preliminary data.</text>
</comment>
<dbReference type="Pfam" id="PF07110">
    <property type="entry name" value="EthD"/>
    <property type="match status" value="1"/>
</dbReference>
<evidence type="ECO:0000256" key="1">
    <source>
        <dbReference type="ARBA" id="ARBA00005986"/>
    </source>
</evidence>
<reference evidence="3 4" key="1">
    <citation type="journal article" date="2013" name="PLoS Genet.">
        <title>Genomic mechanisms accounting for the adaptation to parasitism in nematode-trapping fungi.</title>
        <authorList>
            <person name="Meerupati T."/>
            <person name="Andersson K.M."/>
            <person name="Friman E."/>
            <person name="Kumar D."/>
            <person name="Tunlid A."/>
            <person name="Ahren D."/>
        </authorList>
    </citation>
    <scope>NUCLEOTIDE SEQUENCE [LARGE SCALE GENOMIC DNA]</scope>
    <source>
        <strain evidence="3 4">CBS 200.50</strain>
    </source>
</reference>
<organism evidence="3 4">
    <name type="scientific">Dactylellina haptotyla (strain CBS 200.50)</name>
    <name type="common">Nematode-trapping fungus</name>
    <name type="synonym">Monacrosporium haptotylum</name>
    <dbReference type="NCBI Taxonomy" id="1284197"/>
    <lineage>
        <taxon>Eukaryota</taxon>
        <taxon>Fungi</taxon>
        <taxon>Dikarya</taxon>
        <taxon>Ascomycota</taxon>
        <taxon>Pezizomycotina</taxon>
        <taxon>Orbiliomycetes</taxon>
        <taxon>Orbiliales</taxon>
        <taxon>Orbiliaceae</taxon>
        <taxon>Dactylellina</taxon>
    </lineage>
</organism>
<evidence type="ECO:0000313" key="4">
    <source>
        <dbReference type="Proteomes" id="UP000015100"/>
    </source>
</evidence>
<dbReference type="STRING" id="1284197.S8C9V3"/>
<dbReference type="EMBL" id="AQGS01000046">
    <property type="protein sequence ID" value="EPS44432.1"/>
    <property type="molecule type" value="Genomic_DNA"/>
</dbReference>
<dbReference type="Proteomes" id="UP000015100">
    <property type="component" value="Unassembled WGS sequence"/>
</dbReference>
<name>S8C9V3_DACHA</name>